<proteinExistence type="predicted"/>
<feature type="domain" description="DUF4387" evidence="1">
    <location>
        <begin position="4"/>
        <end position="93"/>
    </location>
</feature>
<dbReference type="EMBL" id="FOHO01000004">
    <property type="protein sequence ID" value="SET31174.1"/>
    <property type="molecule type" value="Genomic_DNA"/>
</dbReference>
<reference evidence="2 3" key="1">
    <citation type="submission" date="2016-10" db="EMBL/GenBank/DDBJ databases">
        <authorList>
            <person name="de Groot N.N."/>
        </authorList>
    </citation>
    <scope>NUCLEOTIDE SEQUENCE [LARGE SCALE GENOMIC DNA]</scope>
    <source>
        <strain evidence="2 3">DSM 17862</strain>
    </source>
</reference>
<organism evidence="2 3">
    <name type="scientific">Paracoccus homiensis</name>
    <dbReference type="NCBI Taxonomy" id="364199"/>
    <lineage>
        <taxon>Bacteria</taxon>
        <taxon>Pseudomonadati</taxon>
        <taxon>Pseudomonadota</taxon>
        <taxon>Alphaproteobacteria</taxon>
        <taxon>Rhodobacterales</taxon>
        <taxon>Paracoccaceae</taxon>
        <taxon>Paracoccus</taxon>
    </lineage>
</organism>
<keyword evidence="3" id="KW-1185">Reference proteome</keyword>
<dbReference type="Proteomes" id="UP000199180">
    <property type="component" value="Unassembled WGS sequence"/>
</dbReference>
<dbReference type="OrthoDB" id="9796125at2"/>
<dbReference type="Pfam" id="PF14330">
    <property type="entry name" value="DUF4387"/>
    <property type="match status" value="1"/>
</dbReference>
<evidence type="ECO:0000313" key="3">
    <source>
        <dbReference type="Proteomes" id="UP000199180"/>
    </source>
</evidence>
<protein>
    <recommendedName>
        <fullName evidence="1">DUF4387 domain-containing protein</fullName>
    </recommendedName>
</protein>
<accession>A0A1I0DHP8</accession>
<name>A0A1I0DHP8_9RHOB</name>
<evidence type="ECO:0000313" key="2">
    <source>
        <dbReference type="EMBL" id="SET31174.1"/>
    </source>
</evidence>
<evidence type="ECO:0000259" key="1">
    <source>
        <dbReference type="Pfam" id="PF14330"/>
    </source>
</evidence>
<dbReference type="InterPro" id="IPR025496">
    <property type="entry name" value="DUF4387"/>
</dbReference>
<dbReference type="RefSeq" id="WP_090733742.1">
    <property type="nucleotide sequence ID" value="NZ_FOHO01000004.1"/>
</dbReference>
<sequence length="99" mass="11187">MKLGDTVLKVRSKNAGPFWVTIDIFCDKPDVYRMVRDRLSNAAVAGLYKVPEQILKRFDIEDLRVIKFSVPRPVVQGSAADRDMHGAQYAALLEEHELG</sequence>
<gene>
    <name evidence="2" type="ORF">SAMN04489858_104127</name>
</gene>
<dbReference type="STRING" id="364199.SAMN04489858_104127"/>
<dbReference type="AlphaFoldDB" id="A0A1I0DHP8"/>